<reference evidence="7 8" key="1">
    <citation type="submission" date="2018-03" db="EMBL/GenBank/DDBJ databases">
        <title>Genomic Encyclopedia of Archaeal and Bacterial Type Strains, Phase II (KMG-II): from individual species to whole genera.</title>
        <authorList>
            <person name="Goeker M."/>
        </authorList>
    </citation>
    <scope>NUCLEOTIDE SEQUENCE [LARGE SCALE GENOMIC DNA]</scope>
    <source>
        <strain evidence="7 8">DSM 28229</strain>
    </source>
</reference>
<dbReference type="EMBL" id="QGDO01000002">
    <property type="protein sequence ID" value="PWJ43205.1"/>
    <property type="molecule type" value="Genomic_DNA"/>
</dbReference>
<dbReference type="GO" id="GO:0005886">
    <property type="term" value="C:plasma membrane"/>
    <property type="evidence" value="ECO:0007669"/>
    <property type="project" value="UniProtKB-SubCell"/>
</dbReference>
<dbReference type="Proteomes" id="UP000245535">
    <property type="component" value="Unassembled WGS sequence"/>
</dbReference>
<keyword evidence="8" id="KW-1185">Reference proteome</keyword>
<keyword evidence="4 6" id="KW-1133">Transmembrane helix</keyword>
<comment type="caution">
    <text evidence="7">The sequence shown here is derived from an EMBL/GenBank/DDBJ whole genome shotgun (WGS) entry which is preliminary data.</text>
</comment>
<dbReference type="GO" id="GO:0033228">
    <property type="term" value="P:cysteine export across plasma membrane"/>
    <property type="evidence" value="ECO:0007669"/>
    <property type="project" value="TreeGrafter"/>
</dbReference>
<dbReference type="Pfam" id="PF01810">
    <property type="entry name" value="LysE"/>
    <property type="match status" value="1"/>
</dbReference>
<evidence type="ECO:0000256" key="1">
    <source>
        <dbReference type="ARBA" id="ARBA00004651"/>
    </source>
</evidence>
<sequence length="199" mass="21885">MNQALLLPFLSYAIVTTITPGPNNITATSAGIQLSYKKTVPYLLGISVGFFVIMLIAGSFTSYFTSQNDNLFSVIKWFGAVYILYLAFIPFINVKNKKNKSLNKNYSFITGFGLQLINPKVILYGVTIYSSFTQLIGGSNIRVVSSAIFLSALAFVCTSIWAILGTTLSSYFENKTFSLVFNSILALLLIYIATTIILI</sequence>
<evidence type="ECO:0000313" key="8">
    <source>
        <dbReference type="Proteomes" id="UP000245535"/>
    </source>
</evidence>
<gene>
    <name evidence="7" type="ORF">BC781_102754</name>
</gene>
<evidence type="ECO:0000313" key="7">
    <source>
        <dbReference type="EMBL" id="PWJ43205.1"/>
    </source>
</evidence>
<feature type="transmembrane region" description="Helical" evidence="6">
    <location>
        <begin position="141"/>
        <end position="164"/>
    </location>
</feature>
<proteinExistence type="predicted"/>
<evidence type="ECO:0000256" key="6">
    <source>
        <dbReference type="SAM" id="Phobius"/>
    </source>
</evidence>
<evidence type="ECO:0000256" key="5">
    <source>
        <dbReference type="ARBA" id="ARBA00023136"/>
    </source>
</evidence>
<keyword evidence="2" id="KW-1003">Cell membrane</keyword>
<keyword evidence="5 6" id="KW-0472">Membrane</keyword>
<evidence type="ECO:0000256" key="4">
    <source>
        <dbReference type="ARBA" id="ARBA00022989"/>
    </source>
</evidence>
<dbReference type="AlphaFoldDB" id="A0A315ZCA4"/>
<evidence type="ECO:0000256" key="3">
    <source>
        <dbReference type="ARBA" id="ARBA00022692"/>
    </source>
</evidence>
<feature type="transmembrane region" description="Helical" evidence="6">
    <location>
        <begin position="106"/>
        <end position="129"/>
    </location>
</feature>
<keyword evidence="3 6" id="KW-0812">Transmembrane</keyword>
<feature type="transmembrane region" description="Helical" evidence="6">
    <location>
        <begin position="77"/>
        <end position="94"/>
    </location>
</feature>
<evidence type="ECO:0000256" key="2">
    <source>
        <dbReference type="ARBA" id="ARBA00022475"/>
    </source>
</evidence>
<protein>
    <submittedName>
        <fullName evidence="7">Threonine/homoserine/homoserine lactone efflux protein</fullName>
    </submittedName>
</protein>
<organism evidence="7 8">
    <name type="scientific">Sediminitomix flava</name>
    <dbReference type="NCBI Taxonomy" id="379075"/>
    <lineage>
        <taxon>Bacteria</taxon>
        <taxon>Pseudomonadati</taxon>
        <taxon>Bacteroidota</taxon>
        <taxon>Cytophagia</taxon>
        <taxon>Cytophagales</taxon>
        <taxon>Flammeovirgaceae</taxon>
        <taxon>Sediminitomix</taxon>
    </lineage>
</organism>
<dbReference type="PANTHER" id="PTHR30086">
    <property type="entry name" value="ARGININE EXPORTER PROTEIN ARGO"/>
    <property type="match status" value="1"/>
</dbReference>
<name>A0A315ZCA4_SEDFL</name>
<dbReference type="InterPro" id="IPR001123">
    <property type="entry name" value="LeuE-type"/>
</dbReference>
<accession>A0A315ZCA4</accession>
<feature type="transmembrane region" description="Helical" evidence="6">
    <location>
        <begin position="43"/>
        <end position="65"/>
    </location>
</feature>
<dbReference type="PANTHER" id="PTHR30086:SF20">
    <property type="entry name" value="ARGININE EXPORTER PROTEIN ARGO-RELATED"/>
    <property type="match status" value="1"/>
</dbReference>
<comment type="subcellular location">
    <subcellularLocation>
        <location evidence="1">Cell membrane</location>
        <topology evidence="1">Multi-pass membrane protein</topology>
    </subcellularLocation>
</comment>
<dbReference type="RefSeq" id="WP_109617557.1">
    <property type="nucleotide sequence ID" value="NZ_QGDO01000002.1"/>
</dbReference>
<dbReference type="OrthoDB" id="9784202at2"/>
<dbReference type="GO" id="GO:0015171">
    <property type="term" value="F:amino acid transmembrane transporter activity"/>
    <property type="evidence" value="ECO:0007669"/>
    <property type="project" value="TreeGrafter"/>
</dbReference>
<feature type="transmembrane region" description="Helical" evidence="6">
    <location>
        <begin position="176"/>
        <end position="198"/>
    </location>
</feature>